<dbReference type="InterPro" id="IPR007627">
    <property type="entry name" value="RNA_pol_sigma70_r2"/>
</dbReference>
<organism evidence="1 2">
    <name type="scientific">Bacillus thuringiensis</name>
    <dbReference type="NCBI Taxonomy" id="1428"/>
    <lineage>
        <taxon>Bacteria</taxon>
        <taxon>Bacillati</taxon>
        <taxon>Bacillota</taxon>
        <taxon>Bacilli</taxon>
        <taxon>Bacillales</taxon>
        <taxon>Bacillaceae</taxon>
        <taxon>Bacillus</taxon>
        <taxon>Bacillus cereus group</taxon>
    </lineage>
</organism>
<dbReference type="SUPFAM" id="SSF88946">
    <property type="entry name" value="Sigma2 domain of RNA polymerase sigma factors"/>
    <property type="match status" value="1"/>
</dbReference>
<keyword evidence="1" id="KW-0614">Plasmid</keyword>
<dbReference type="InterPro" id="IPR013324">
    <property type="entry name" value="RNA_pol_sigma_r3/r4-like"/>
</dbReference>
<name>A0A9W3YKZ1_BACTU</name>
<proteinExistence type="predicted"/>
<dbReference type="SUPFAM" id="SSF88659">
    <property type="entry name" value="Sigma3 and sigma4 domains of RNA polymerase sigma factors"/>
    <property type="match status" value="1"/>
</dbReference>
<evidence type="ECO:0000313" key="2">
    <source>
        <dbReference type="Proteomes" id="UP000269847"/>
    </source>
</evidence>
<evidence type="ECO:0000313" key="1">
    <source>
        <dbReference type="EMBL" id="AYF85204.1"/>
    </source>
</evidence>
<protein>
    <submittedName>
        <fullName evidence="1">Sigma-70 family RNA polymerase sigma factor</fullName>
    </submittedName>
</protein>
<dbReference type="Pfam" id="PF04542">
    <property type="entry name" value="Sigma70_r2"/>
    <property type="match status" value="1"/>
</dbReference>
<dbReference type="Proteomes" id="UP000269847">
    <property type="component" value="Plasmid p.6"/>
</dbReference>
<dbReference type="GO" id="GO:0006352">
    <property type="term" value="P:DNA-templated transcription initiation"/>
    <property type="evidence" value="ECO:0007669"/>
    <property type="project" value="InterPro"/>
</dbReference>
<dbReference type="InterPro" id="IPR014284">
    <property type="entry name" value="RNA_pol_sigma-70_dom"/>
</dbReference>
<dbReference type="GO" id="GO:0003700">
    <property type="term" value="F:DNA-binding transcription factor activity"/>
    <property type="evidence" value="ECO:0007669"/>
    <property type="project" value="InterPro"/>
</dbReference>
<geneLocation type="plasmid" evidence="1 2">
    <name>p.6</name>
</geneLocation>
<dbReference type="NCBIfam" id="TIGR02937">
    <property type="entry name" value="sigma70-ECF"/>
    <property type="match status" value="1"/>
</dbReference>
<gene>
    <name evidence="1" type="ORF">D7J84_29815</name>
</gene>
<dbReference type="EMBL" id="CP032613">
    <property type="protein sequence ID" value="AYF85204.1"/>
    <property type="molecule type" value="Genomic_DNA"/>
</dbReference>
<dbReference type="Gene3D" id="1.10.1740.10">
    <property type="match status" value="1"/>
</dbReference>
<reference evidence="1 2" key="1">
    <citation type="submission" date="2018-09" db="EMBL/GenBank/DDBJ databases">
        <title>Complete genome of Bacillus thuringiensis strain QZL38.</title>
        <authorList>
            <person name="Song F."/>
        </authorList>
    </citation>
    <scope>NUCLEOTIDE SEQUENCE [LARGE SCALE GENOMIC DNA]</scope>
    <source>
        <strain evidence="1 2">QZL38</strain>
        <plasmid evidence="1 2">p.6</plasmid>
    </source>
</reference>
<sequence>MTPEELFEEKEHLVLASIKQIFGSYHVASQVAKKNNMELDDLIQIGKVRLWELCLKYNSKLSEAFNTYAIKTLKWKIINELHEKGKVIKVSRSCSPEERNSMKFISVDLYVDGESENGFYAVDPLKLEEEVIISIQCQEVMNQLNSEEKLILIKKSHGFTDEEIGKELGKTRLAINKRKTRAYKKINPDYKRVIKGEIRKKKNHLLAQVI</sequence>
<dbReference type="RefSeq" id="WP_061885334.1">
    <property type="nucleotide sequence ID" value="NZ_CP014287.1"/>
</dbReference>
<dbReference type="AlphaFoldDB" id="A0A9W3YKZ1"/>
<accession>A0A9W3YKZ1</accession>
<dbReference type="InterPro" id="IPR013325">
    <property type="entry name" value="RNA_pol_sigma_r2"/>
</dbReference>